<evidence type="ECO:0000313" key="2">
    <source>
        <dbReference type="Proteomes" id="UP000184520"/>
    </source>
</evidence>
<dbReference type="InterPro" id="IPR023214">
    <property type="entry name" value="HAD_sf"/>
</dbReference>
<reference evidence="2" key="1">
    <citation type="submission" date="2016-11" db="EMBL/GenBank/DDBJ databases">
        <authorList>
            <person name="Varghese N."/>
            <person name="Submissions S."/>
        </authorList>
    </citation>
    <scope>NUCLEOTIDE SEQUENCE [LARGE SCALE GENOMIC DNA]</scope>
    <source>
        <strain evidence="2">CGMCC 1.8995</strain>
    </source>
</reference>
<organism evidence="1 2">
    <name type="scientific">Marisediminitalea aggregata</name>
    <dbReference type="NCBI Taxonomy" id="634436"/>
    <lineage>
        <taxon>Bacteria</taxon>
        <taxon>Pseudomonadati</taxon>
        <taxon>Pseudomonadota</taxon>
        <taxon>Gammaproteobacteria</taxon>
        <taxon>Alteromonadales</taxon>
        <taxon>Alteromonadaceae</taxon>
        <taxon>Marisediminitalea</taxon>
    </lineage>
</organism>
<accession>A0A1M5GPQ8</accession>
<dbReference type="Proteomes" id="UP000184520">
    <property type="component" value="Unassembled WGS sequence"/>
</dbReference>
<dbReference type="SUPFAM" id="SSF56784">
    <property type="entry name" value="HAD-like"/>
    <property type="match status" value="1"/>
</dbReference>
<name>A0A1M5GPQ8_9ALTE</name>
<dbReference type="AlphaFoldDB" id="A0A1M5GPQ8"/>
<protein>
    <recommendedName>
        <fullName evidence="3">Haloacid dehalogenase-like hydrolase</fullName>
    </recommendedName>
</protein>
<evidence type="ECO:0000313" key="1">
    <source>
        <dbReference type="EMBL" id="SHG05618.1"/>
    </source>
</evidence>
<proteinExistence type="predicted"/>
<sequence>MNGFTTTVSGYTPFVERMLATVQEQGIQLVSLDIFDTLVYRRVTRPTEIFKFAFERVQSSLSLPMTAAEYCELRVSTEVRVKRETAHGEVSLETIIAGLPFQPEVRAELLEAELATEAEYGFVSEEMVQLVEALSDMNVPVVLISDMYLSKTQIQQTFFTHYPQLLGLPLFVSSEYQKNKASGTLFHLVQGQYQIDYANWLHVGDNRVADQDMPAKLGMHAVLLSSQLEQTAILRQEAGLFSTPQPFNAARLIASTLYAPSGAGTAFSLATFVWGPILLAFADWIIDQARASNSRSILCLMREAEVFAPIVEWRLAHRQVKGIAVHKLYASRKSTFWPAIDVTAEQWFEDLVYVLVQRRGYSVSDFYRDFRLPQDDIYHQYEAVAIRDTDGVFHQGMNLLKLLTDKARDNKAAVEAYINEQRARFVRYYEHHIGTPLSESCVVDLGNGGTIPHHIECILGCQSAANLLFYSSERIYRYAQKTHFSTFIGAQSDSRNVRQLLSRSPECIEPFLVGDCGTVTGYSDDINATPVQADRIEENSANVKAFLAGLHAYFSVHHRYDLPFATADQVLPILFRYLQLPCKPEAQLFTELLHQDNFGSNLAYPIITEAQCEEVAEWPITDFYLTFSQYPKIKVGRIHWPQAVITLCDDKFLARQYGLMSMDTDTDVLNLVERILDQQWQSFSVYGAGLFFEKLLPYLNRYNLNIEHLIDRKADISGPYEVAGFTVKPLKQALDEGCGNILISSFAFKEEIARNIHEQSVERGLGNLNILSL</sequence>
<keyword evidence="2" id="KW-1185">Reference proteome</keyword>
<evidence type="ECO:0008006" key="3">
    <source>
        <dbReference type="Google" id="ProtNLM"/>
    </source>
</evidence>
<dbReference type="Gene3D" id="3.40.50.1000">
    <property type="entry name" value="HAD superfamily/HAD-like"/>
    <property type="match status" value="1"/>
</dbReference>
<dbReference type="STRING" id="634436.SAMN05216361_1114"/>
<dbReference type="EMBL" id="FQWD01000002">
    <property type="protein sequence ID" value="SHG05618.1"/>
    <property type="molecule type" value="Genomic_DNA"/>
</dbReference>
<gene>
    <name evidence="1" type="ORF">SAMN05216361_1114</name>
</gene>
<dbReference type="RefSeq" id="WP_084526227.1">
    <property type="nucleotide sequence ID" value="NZ_FQWD01000002.1"/>
</dbReference>
<dbReference type="OrthoDB" id="9816564at2"/>
<dbReference type="CDD" id="cd01427">
    <property type="entry name" value="HAD_like"/>
    <property type="match status" value="1"/>
</dbReference>
<dbReference type="InterPro" id="IPR036412">
    <property type="entry name" value="HAD-like_sf"/>
</dbReference>